<keyword evidence="4" id="KW-1185">Reference proteome</keyword>
<accession>A0A498S332</accession>
<organism evidence="3 4">
    <name type="scientific">Acanthocheilonema viteae</name>
    <name type="common">Filarial nematode worm</name>
    <name type="synonym">Dipetalonema viteae</name>
    <dbReference type="NCBI Taxonomy" id="6277"/>
    <lineage>
        <taxon>Eukaryota</taxon>
        <taxon>Metazoa</taxon>
        <taxon>Ecdysozoa</taxon>
        <taxon>Nematoda</taxon>
        <taxon>Chromadorea</taxon>
        <taxon>Rhabditida</taxon>
        <taxon>Spirurina</taxon>
        <taxon>Spiruromorpha</taxon>
        <taxon>Filarioidea</taxon>
        <taxon>Onchocercidae</taxon>
        <taxon>Acanthocheilonema</taxon>
    </lineage>
</organism>
<dbReference type="OrthoDB" id="10412656at2759"/>
<name>A0A498S332_ACAVI</name>
<dbReference type="EMBL" id="UPTC01000038">
    <property type="protein sequence ID" value="VBB25750.1"/>
    <property type="molecule type" value="Genomic_DNA"/>
</dbReference>
<evidence type="ECO:0000313" key="4">
    <source>
        <dbReference type="Proteomes" id="UP000276991"/>
    </source>
</evidence>
<gene>
    <name evidence="3" type="ORF">NAV_LOCUS580</name>
</gene>
<keyword evidence="2" id="KW-0812">Transmembrane</keyword>
<evidence type="ECO:0000313" key="3">
    <source>
        <dbReference type="EMBL" id="VBB25750.1"/>
    </source>
</evidence>
<dbReference type="Proteomes" id="UP000276991">
    <property type="component" value="Unassembled WGS sequence"/>
</dbReference>
<evidence type="ECO:0000256" key="2">
    <source>
        <dbReference type="SAM" id="Phobius"/>
    </source>
</evidence>
<dbReference type="AlphaFoldDB" id="A0A498S332"/>
<feature type="region of interest" description="Disordered" evidence="1">
    <location>
        <begin position="50"/>
        <end position="75"/>
    </location>
</feature>
<sequence>MRDYVSVLTIVIMTCIGLAVIIPMLCLCACLTRFCYVACQQKEPEKKKCSRRRYQVENREPKSGTSQHPVTDSTTVVNVSRNERQITKGQVCLSLLPQFTVIVGSIASRFLFSTNQNGDNHQSPNRAFGRTHYTSPTPPVPLDYRTAFHKRKSTDPPVSGNNMLSSVYRLVLLVVLANLSGVQDGGLRASVIYPAFIPE</sequence>
<reference evidence="3 4" key="1">
    <citation type="submission" date="2018-08" db="EMBL/GenBank/DDBJ databases">
        <authorList>
            <person name="Laetsch R D."/>
            <person name="Stevens L."/>
            <person name="Kumar S."/>
            <person name="Blaxter L. M."/>
        </authorList>
    </citation>
    <scope>NUCLEOTIDE SEQUENCE [LARGE SCALE GENOMIC DNA]</scope>
</reference>
<keyword evidence="2" id="KW-1133">Transmembrane helix</keyword>
<feature type="region of interest" description="Disordered" evidence="1">
    <location>
        <begin position="117"/>
        <end position="140"/>
    </location>
</feature>
<feature type="transmembrane region" description="Helical" evidence="2">
    <location>
        <begin position="6"/>
        <end position="39"/>
    </location>
</feature>
<feature type="compositionally biased region" description="Polar residues" evidence="1">
    <location>
        <begin position="63"/>
        <end position="75"/>
    </location>
</feature>
<protein>
    <submittedName>
        <fullName evidence="3">Uncharacterized protein</fullName>
    </submittedName>
</protein>
<proteinExistence type="predicted"/>
<evidence type="ECO:0000256" key="1">
    <source>
        <dbReference type="SAM" id="MobiDB-lite"/>
    </source>
</evidence>
<keyword evidence="2" id="KW-0472">Membrane</keyword>